<feature type="region of interest" description="Disordered" evidence="1">
    <location>
        <begin position="187"/>
        <end position="208"/>
    </location>
</feature>
<feature type="compositionally biased region" description="Basic and acidic residues" evidence="1">
    <location>
        <begin position="236"/>
        <end position="252"/>
    </location>
</feature>
<sequence length="333" mass="35949">MAMDAVRREAKAAWAAVLRQVLSQLSGPGPGLLIAELSAPWDLRSCLQVLPPKRRKCVVASLLAKTENEEEDHPKRAVRREVVDLLLESGKEAAVHAEALASVLLLEDPPLCSKAIRVLKTLGSEGAKHVAPLLGDEDARFDAVDVLQSLGQVAEPFVEPLLQHACEDVRVVADRLLARLHAGRCSMGRPKPSLARQETAGSSLPQKRKMVAEDDVEYIDDLLKAAADCVKRSKPLLEKMPKLPDPPAERPPDPLPEPPRPDPKAGAPAASHVAPCPPALAPVPASWWPIFAHHAWMQHAAHHAAHAQLGFGAPVALLNAQLGFPLGFPFFTR</sequence>
<gene>
    <name evidence="2" type="ORF">EVOR1521_LOCUS10785</name>
</gene>
<evidence type="ECO:0000256" key="1">
    <source>
        <dbReference type="SAM" id="MobiDB-lite"/>
    </source>
</evidence>
<feature type="region of interest" description="Disordered" evidence="1">
    <location>
        <begin position="236"/>
        <end position="272"/>
    </location>
</feature>
<keyword evidence="3" id="KW-1185">Reference proteome</keyword>
<dbReference type="Proteomes" id="UP001178507">
    <property type="component" value="Unassembled WGS sequence"/>
</dbReference>
<evidence type="ECO:0000313" key="2">
    <source>
        <dbReference type="EMBL" id="CAJ1383757.1"/>
    </source>
</evidence>
<comment type="caution">
    <text evidence="2">The sequence shown here is derived from an EMBL/GenBank/DDBJ whole genome shotgun (WGS) entry which is preliminary data.</text>
</comment>
<reference evidence="2" key="1">
    <citation type="submission" date="2023-08" db="EMBL/GenBank/DDBJ databases">
        <authorList>
            <person name="Chen Y."/>
            <person name="Shah S."/>
            <person name="Dougan E. K."/>
            <person name="Thang M."/>
            <person name="Chan C."/>
        </authorList>
    </citation>
    <scope>NUCLEOTIDE SEQUENCE</scope>
</reference>
<name>A0AA36I9V7_9DINO</name>
<accession>A0AA36I9V7</accession>
<proteinExistence type="predicted"/>
<dbReference type="EMBL" id="CAUJNA010001046">
    <property type="protein sequence ID" value="CAJ1383757.1"/>
    <property type="molecule type" value="Genomic_DNA"/>
</dbReference>
<organism evidence="2 3">
    <name type="scientific">Effrenium voratum</name>
    <dbReference type="NCBI Taxonomy" id="2562239"/>
    <lineage>
        <taxon>Eukaryota</taxon>
        <taxon>Sar</taxon>
        <taxon>Alveolata</taxon>
        <taxon>Dinophyceae</taxon>
        <taxon>Suessiales</taxon>
        <taxon>Symbiodiniaceae</taxon>
        <taxon>Effrenium</taxon>
    </lineage>
</organism>
<protein>
    <submittedName>
        <fullName evidence="2">Uncharacterized protein</fullName>
    </submittedName>
</protein>
<dbReference type="AlphaFoldDB" id="A0AA36I9V7"/>
<evidence type="ECO:0000313" key="3">
    <source>
        <dbReference type="Proteomes" id="UP001178507"/>
    </source>
</evidence>